<accession>A0A9X1MR80</accession>
<feature type="domain" description="DUF1559" evidence="2">
    <location>
        <begin position="313"/>
        <end position="390"/>
    </location>
</feature>
<evidence type="ECO:0000259" key="2">
    <source>
        <dbReference type="Pfam" id="PF07596"/>
    </source>
</evidence>
<dbReference type="PANTHER" id="PTHR30093:SF2">
    <property type="entry name" value="TYPE II SECRETION SYSTEM PROTEIN H"/>
    <property type="match status" value="1"/>
</dbReference>
<dbReference type="EMBL" id="JAJKFT010000010">
    <property type="protein sequence ID" value="MCC9630915.1"/>
    <property type="molecule type" value="Genomic_DNA"/>
</dbReference>
<keyword evidence="1" id="KW-0732">Signal</keyword>
<evidence type="ECO:0000256" key="1">
    <source>
        <dbReference type="SAM" id="SignalP"/>
    </source>
</evidence>
<keyword evidence="4" id="KW-1185">Reference proteome</keyword>
<comment type="caution">
    <text evidence="3">The sequence shown here is derived from an EMBL/GenBank/DDBJ whole genome shotgun (WGS) entry which is preliminary data.</text>
</comment>
<dbReference type="PANTHER" id="PTHR30093">
    <property type="entry name" value="GENERAL SECRETION PATHWAY PROTEIN G"/>
    <property type="match status" value="1"/>
</dbReference>
<proteinExistence type="predicted"/>
<evidence type="ECO:0000313" key="3">
    <source>
        <dbReference type="EMBL" id="MCC9630915.1"/>
    </source>
</evidence>
<feature type="chain" id="PRO_5040806123" evidence="1">
    <location>
        <begin position="23"/>
        <end position="520"/>
    </location>
</feature>
<dbReference type="Proteomes" id="UP001139103">
    <property type="component" value="Unassembled WGS sequence"/>
</dbReference>
<reference evidence="3" key="1">
    <citation type="submission" date="2021-11" db="EMBL/GenBank/DDBJ databases">
        <title>Genome sequence.</title>
        <authorList>
            <person name="Sun Q."/>
        </authorList>
    </citation>
    <scope>NUCLEOTIDE SEQUENCE</scope>
    <source>
        <strain evidence="3">JC732</strain>
    </source>
</reference>
<dbReference type="InterPro" id="IPR011453">
    <property type="entry name" value="DUF1559"/>
</dbReference>
<dbReference type="AlphaFoldDB" id="A0A9X1MR80"/>
<dbReference type="RefSeq" id="WP_230222446.1">
    <property type="nucleotide sequence ID" value="NZ_JAJKFT010000010.1"/>
</dbReference>
<evidence type="ECO:0000313" key="4">
    <source>
        <dbReference type="Proteomes" id="UP001139103"/>
    </source>
</evidence>
<name>A0A9X1MR80_9BACT</name>
<sequence length="520" mass="57505">MLRRSAALGLLSLLLISSALVAQQTSPAESAGKTFVKEIAPFLSPEVMLVARVQIDKLTAENRLSEVQQWGAEKLNFGDFPLGDLLAERPIVDGVSEMTFLIQASNEYDAAPETFALLRMNGKISADKLVASVLGEDEADEELMELFSIQKGNWLAVTASEELTERLNEQLPFAPAKLAKAADLLADDPIQLIGMMTGDTIYSMSEELPSNSVLLYYSSKMQFAIAGVQWAPEPQLRLALQFRNEEDAAEAHDWLEALTTPGNLSNPLASLIAAAFKSYVPKQSGDRLALMLEQNDLQQIGQLLAPAIAQTQQAAQQAHSIVNMKQIGLAFHNFADTYKRFPPAQFPKDQDGKPLLSWRVYLLPYLEQNALFDQFHLDEPWDSEHNLKLAKFMPEVYQAPGVNLKDPTLTTYVVPQGKNAFSTGDGKSLGFQDFTDGTSNTIMAVRTTPEAAVVWTKPDDWQFDPQKPFQGLAVDDKGAFMALFADGSVRWLTTAIGAEDMKNYIERNDGNYIEEMEPPF</sequence>
<dbReference type="Pfam" id="PF07596">
    <property type="entry name" value="SBP_bac_10"/>
    <property type="match status" value="1"/>
</dbReference>
<feature type="signal peptide" evidence="1">
    <location>
        <begin position="1"/>
        <end position="22"/>
    </location>
</feature>
<organism evidence="3 4">
    <name type="scientific">Blastopirellula sediminis</name>
    <dbReference type="NCBI Taxonomy" id="2894196"/>
    <lineage>
        <taxon>Bacteria</taxon>
        <taxon>Pseudomonadati</taxon>
        <taxon>Planctomycetota</taxon>
        <taxon>Planctomycetia</taxon>
        <taxon>Pirellulales</taxon>
        <taxon>Pirellulaceae</taxon>
        <taxon>Blastopirellula</taxon>
    </lineage>
</organism>
<gene>
    <name evidence="3" type="ORF">LOC68_21195</name>
</gene>
<protein>
    <submittedName>
        <fullName evidence="3">DUF1559 domain-containing protein</fullName>
    </submittedName>
</protein>